<dbReference type="RefSeq" id="WP_106347561.1">
    <property type="nucleotide sequence ID" value="NZ_PVUE01000002.1"/>
</dbReference>
<sequence length="255" mass="27173">MSAETDCQSPPPNIDTSTLLRAAARAVDGLDLTVESAPRGSTLQSLTDDPAALASVVDLYHEYHLDTFGPDTRRDISALWLLQDIAWLHAIMVIGLIPSAGASLVPSTTAIGMHFPRDFAFSVEVNPGGIGVRRIDPARRYAEPRRALTSLLAPFVSAMAGHLHAGPRAAWACVTDMASSALSTAAQRACLQVTHELQEFSSCPATDADRLLHGLTMRSSPSGPIRRRHGCCLLYAIGGMDVCFSCPRLPDSPAS</sequence>
<dbReference type="OrthoDB" id="5181364at2"/>
<evidence type="ECO:0000313" key="2">
    <source>
        <dbReference type="Proteomes" id="UP000237752"/>
    </source>
</evidence>
<organism evidence="1 2">
    <name type="scientific">Antricoccus suffuscus</name>
    <dbReference type="NCBI Taxonomy" id="1629062"/>
    <lineage>
        <taxon>Bacteria</taxon>
        <taxon>Bacillati</taxon>
        <taxon>Actinomycetota</taxon>
        <taxon>Actinomycetes</taxon>
        <taxon>Geodermatophilales</taxon>
        <taxon>Antricoccaceae</taxon>
        <taxon>Antricoccus</taxon>
    </lineage>
</organism>
<evidence type="ECO:0000313" key="1">
    <source>
        <dbReference type="EMBL" id="PRZ43387.1"/>
    </source>
</evidence>
<accession>A0A2T1A4F6</accession>
<gene>
    <name evidence="1" type="ORF">CLV47_10273</name>
</gene>
<dbReference type="Proteomes" id="UP000237752">
    <property type="component" value="Unassembled WGS sequence"/>
</dbReference>
<keyword evidence="2" id="KW-1185">Reference proteome</keyword>
<name>A0A2T1A4F6_9ACTN</name>
<evidence type="ECO:0008006" key="3">
    <source>
        <dbReference type="Google" id="ProtNLM"/>
    </source>
</evidence>
<dbReference type="EMBL" id="PVUE01000002">
    <property type="protein sequence ID" value="PRZ43387.1"/>
    <property type="molecule type" value="Genomic_DNA"/>
</dbReference>
<proteinExistence type="predicted"/>
<reference evidence="1 2" key="1">
    <citation type="submission" date="2018-03" db="EMBL/GenBank/DDBJ databases">
        <title>Genomic Encyclopedia of Archaeal and Bacterial Type Strains, Phase II (KMG-II): from individual species to whole genera.</title>
        <authorList>
            <person name="Goeker M."/>
        </authorList>
    </citation>
    <scope>NUCLEOTIDE SEQUENCE [LARGE SCALE GENOMIC DNA]</scope>
    <source>
        <strain evidence="1 2">DSM 100065</strain>
    </source>
</reference>
<dbReference type="AlphaFoldDB" id="A0A2T1A4F6"/>
<comment type="caution">
    <text evidence="1">The sequence shown here is derived from an EMBL/GenBank/DDBJ whole genome shotgun (WGS) entry which is preliminary data.</text>
</comment>
<protein>
    <recommendedName>
        <fullName evidence="3">FhuF-like iron-sulfur protein</fullName>
    </recommendedName>
</protein>